<keyword evidence="5" id="KW-1185">Reference proteome</keyword>
<feature type="compositionally biased region" description="Acidic residues" evidence="2">
    <location>
        <begin position="513"/>
        <end position="522"/>
    </location>
</feature>
<keyword evidence="3" id="KW-0812">Transmembrane</keyword>
<evidence type="ECO:0000313" key="5">
    <source>
        <dbReference type="Proteomes" id="UP000186817"/>
    </source>
</evidence>
<dbReference type="InterPro" id="IPR029063">
    <property type="entry name" value="SAM-dependent_MTases_sf"/>
</dbReference>
<dbReference type="OrthoDB" id="414337at2759"/>
<gene>
    <name evidence="4" type="ORF">AK812_SmicGene3783</name>
</gene>
<dbReference type="Gene3D" id="3.40.50.150">
    <property type="entry name" value="Vaccinia Virus protein VP39"/>
    <property type="match status" value="1"/>
</dbReference>
<keyword evidence="3" id="KW-0472">Membrane</keyword>
<reference evidence="4 5" key="1">
    <citation type="submission" date="2016-02" db="EMBL/GenBank/DDBJ databases">
        <title>Genome analysis of coral dinoflagellate symbionts highlights evolutionary adaptations to a symbiotic lifestyle.</title>
        <authorList>
            <person name="Aranda M."/>
            <person name="Li Y."/>
            <person name="Liew Y.J."/>
            <person name="Baumgarten S."/>
            <person name="Simakov O."/>
            <person name="Wilson M."/>
            <person name="Piel J."/>
            <person name="Ashoor H."/>
            <person name="Bougouffa S."/>
            <person name="Bajic V.B."/>
            <person name="Ryu T."/>
            <person name="Ravasi T."/>
            <person name="Bayer T."/>
            <person name="Micklem G."/>
            <person name="Kim H."/>
            <person name="Bhak J."/>
            <person name="Lajeunesse T.C."/>
            <person name="Voolstra C.R."/>
        </authorList>
    </citation>
    <scope>NUCLEOTIDE SEQUENCE [LARGE SCALE GENOMIC DNA]</scope>
    <source>
        <strain evidence="4 5">CCMP2467</strain>
    </source>
</reference>
<feature type="compositionally biased region" description="Polar residues" evidence="2">
    <location>
        <begin position="834"/>
        <end position="844"/>
    </location>
</feature>
<evidence type="ECO:0000256" key="1">
    <source>
        <dbReference type="SAM" id="Coils"/>
    </source>
</evidence>
<feature type="compositionally biased region" description="Polar residues" evidence="2">
    <location>
        <begin position="468"/>
        <end position="482"/>
    </location>
</feature>
<evidence type="ECO:0000256" key="3">
    <source>
        <dbReference type="SAM" id="Phobius"/>
    </source>
</evidence>
<evidence type="ECO:0000313" key="4">
    <source>
        <dbReference type="EMBL" id="OLQ12293.1"/>
    </source>
</evidence>
<feature type="region of interest" description="Disordered" evidence="2">
    <location>
        <begin position="798"/>
        <end position="862"/>
    </location>
</feature>
<feature type="compositionally biased region" description="Low complexity" evidence="2">
    <location>
        <begin position="816"/>
        <end position="833"/>
    </location>
</feature>
<keyword evidence="1" id="KW-0175">Coiled coil</keyword>
<evidence type="ECO:0000256" key="2">
    <source>
        <dbReference type="SAM" id="MobiDB-lite"/>
    </source>
</evidence>
<comment type="caution">
    <text evidence="4">The sequence shown here is derived from an EMBL/GenBank/DDBJ whole genome shotgun (WGS) entry which is preliminary data.</text>
</comment>
<feature type="transmembrane region" description="Helical" evidence="3">
    <location>
        <begin position="1390"/>
        <end position="1417"/>
    </location>
</feature>
<sequence length="1463" mass="160876">MQTPSPVRGALKRKNAFRPGSLDWEELNSELPAGPTSMAELYNWTEHGFDVLQSKRPGSLSVLTQNLLNGISLITHYSGKGTAEAAFCDVADHACSRLDALRERRGQCVTCASACDNSPLCVDLLLHHDRSSRPVHVFGDICERIDEKLQSRSNEEVKDYLEKHQAELYNPESKAFCFRHNRPCRLWDGLEWPGTPSRRSGLLVSAAGFSCTDWSPRRAGKRPGLQGATAPVYYRWVAENRSLRPDVLMWENSSCFDPKVLEEHLGDGYVHAHVLLCPSMIGWPQNRSRFFGVAILRETCSWVGSPDDFLELFVRAVELDGDAFFQADENEVRTMMQNRAHARGHHVSREAMPSLHMAVSPSGMAALEDYKKLVHSRASMSGAFLCDLDQNAGYASCGSFLPSCPTHSSIFSMAKQRLLTGKEMLAAMGENVYACGPGPVSRFTECGMSQDAPAIASGPAGSQPAVASGNSNPEATAPSNPASPKGVMPLELNFEDAEEEFIMPDSKGPEMEAAGEEDDDGEKGEAPPVNPDMCACCQEELKCERSVYGSECKKALNNVEKREVNLTQKKGERWTKWCEVKKAGGPRLHAILLGYRETCSKSEGPGKNRGSGSFDFMNHYEAVESVAEVATGERLAYMPLTKWLTIAQEDHGYDINEAKKKWKRKEMTLPKSQKRETAKGVLLLPMPKEYYIDGSNKARHIKGMRMEGSKIKKPTAENFAQAEVHVSSGHLGFSDKAFSKVGGGSLLDNVQAGASLMFAPDGDSIFGEGDNFRKHMPASWLDFRAQLEINPCEDAKPHAAASAASAEVQLTPTKRGSGSLAAASPDAATPSSAHGCNTPGSATKESPHEKQTENNKKRRKAFDTVAARNKVVEKIAEDLIKDMNAALTTALQEAQKATDQLQAEFGDHAAEPLFKAYSDTIQSRRTLVELVKGSDSAALEAKISEYQDMKLATIDDAEKLRTLKSEGDRLTEKAYLCEDEDSIKLVLKGVKDSVSMFKRLQAALNRATSDLKRSLDQKKKRAAGLVEKRKKEEMAKKKKDEKDMQKKIKSAAKGTQGDLPCLLLDASCVSDMVMDIPMFDDLTALKQQFRQGGSLHQGGIYMVKDASTIQGELGNQSYQGFLQIFETQFPMSKQAKERNRAQSAIKIQGVTKLKEAMLSYCSSKCSAFASSCNADLAEVGAYGFTSAMTYAGTEYFGMSTVRYAIKGEREIVAASAEDLWAVLQENGVEMKMSNERPVSSILGDRMWQSRLEEPWIQSLMLKGKEGASGGSQKIFYRGVIPEGSLLFVPSGFIVCERSLNGRIGLGLRLSVQDSTEKAQAALQKLVNVHKTYSESTCKLLSRWTDALSPGSQWIMRLAKLLRLIKLAKSIKSFDSLYLLTASIASSASALIWSGILICIVQLLVALVLSTFLLPYCLDESIPYEDRAEVYRYFGTFSKAMLSMFELTLGNWVPISRILSEPAN</sequence>
<feature type="region of interest" description="Disordered" evidence="2">
    <location>
        <begin position="454"/>
        <end position="488"/>
    </location>
</feature>
<protein>
    <submittedName>
        <fullName evidence="4">Uncharacterized protein</fullName>
    </submittedName>
</protein>
<accession>A0A1Q9EY56</accession>
<feature type="compositionally biased region" description="Basic and acidic residues" evidence="2">
    <location>
        <begin position="845"/>
        <end position="855"/>
    </location>
</feature>
<feature type="region of interest" description="Disordered" evidence="2">
    <location>
        <begin position="1011"/>
        <end position="1051"/>
    </location>
</feature>
<dbReference type="Proteomes" id="UP000186817">
    <property type="component" value="Unassembled WGS sequence"/>
</dbReference>
<keyword evidence="3" id="KW-1133">Transmembrane helix</keyword>
<name>A0A1Q9EY56_SYMMI</name>
<proteinExistence type="predicted"/>
<feature type="compositionally biased region" description="Basic and acidic residues" evidence="2">
    <location>
        <begin position="1026"/>
        <end position="1046"/>
    </location>
</feature>
<dbReference type="SUPFAM" id="SSF53335">
    <property type="entry name" value="S-adenosyl-L-methionine-dependent methyltransferases"/>
    <property type="match status" value="1"/>
</dbReference>
<feature type="region of interest" description="Disordered" evidence="2">
    <location>
        <begin position="504"/>
        <end position="527"/>
    </location>
</feature>
<feature type="coiled-coil region" evidence="1">
    <location>
        <begin position="880"/>
        <end position="911"/>
    </location>
</feature>
<dbReference type="EMBL" id="LSRX01000045">
    <property type="protein sequence ID" value="OLQ12293.1"/>
    <property type="molecule type" value="Genomic_DNA"/>
</dbReference>
<organism evidence="4 5">
    <name type="scientific">Symbiodinium microadriaticum</name>
    <name type="common">Dinoflagellate</name>
    <name type="synonym">Zooxanthella microadriatica</name>
    <dbReference type="NCBI Taxonomy" id="2951"/>
    <lineage>
        <taxon>Eukaryota</taxon>
        <taxon>Sar</taxon>
        <taxon>Alveolata</taxon>
        <taxon>Dinophyceae</taxon>
        <taxon>Suessiales</taxon>
        <taxon>Symbiodiniaceae</taxon>
        <taxon>Symbiodinium</taxon>
    </lineage>
</organism>